<name>A0A8T0ALY6_SILME</name>
<feature type="domain" description="CARD" evidence="1">
    <location>
        <begin position="1"/>
        <end position="93"/>
    </location>
</feature>
<dbReference type="EMBL" id="JABFDY010000020">
    <property type="protein sequence ID" value="KAF7692776.1"/>
    <property type="molecule type" value="Genomic_DNA"/>
</dbReference>
<comment type="caution">
    <text evidence="2">The sequence shown here is derived from an EMBL/GenBank/DDBJ whole genome shotgun (WGS) entry which is preliminary data.</text>
</comment>
<dbReference type="PROSITE" id="PS50209">
    <property type="entry name" value="CARD"/>
    <property type="match status" value="1"/>
</dbReference>
<evidence type="ECO:0000313" key="2">
    <source>
        <dbReference type="EMBL" id="KAF7692776.1"/>
    </source>
</evidence>
<dbReference type="SUPFAM" id="SSF47986">
    <property type="entry name" value="DEATH domain"/>
    <property type="match status" value="1"/>
</dbReference>
<protein>
    <recommendedName>
        <fullName evidence="1">CARD domain-containing protein</fullName>
    </recommendedName>
</protein>
<dbReference type="AlphaFoldDB" id="A0A8T0ALY6"/>
<gene>
    <name evidence="2" type="ORF">HF521_010386</name>
</gene>
<keyword evidence="3" id="KW-1185">Reference proteome</keyword>
<dbReference type="InterPro" id="IPR001315">
    <property type="entry name" value="CARD"/>
</dbReference>
<sequence length="111" mass="12604">MAAEQLSKVRLCLIESVNVAALNDLIDCLRAIDPPVLSNREANQIQQGHQVTEDKTGLLVDMVSKKGNNASTHLFDILKLRHRDIFQGLPLDQAVDRNSYEHMDTNQYNYR</sequence>
<dbReference type="Gene3D" id="1.10.533.10">
    <property type="entry name" value="Death Domain, Fas"/>
    <property type="match status" value="1"/>
</dbReference>
<proteinExistence type="predicted"/>
<evidence type="ECO:0000259" key="1">
    <source>
        <dbReference type="PROSITE" id="PS50209"/>
    </source>
</evidence>
<dbReference type="GO" id="GO:0042981">
    <property type="term" value="P:regulation of apoptotic process"/>
    <property type="evidence" value="ECO:0007669"/>
    <property type="project" value="InterPro"/>
</dbReference>
<accession>A0A8T0ALY6</accession>
<dbReference type="Pfam" id="PF00619">
    <property type="entry name" value="CARD"/>
    <property type="match status" value="1"/>
</dbReference>
<dbReference type="InterPro" id="IPR011029">
    <property type="entry name" value="DEATH-like_dom_sf"/>
</dbReference>
<organism evidence="2 3">
    <name type="scientific">Silurus meridionalis</name>
    <name type="common">Southern catfish</name>
    <name type="synonym">Silurus soldatovi meridionalis</name>
    <dbReference type="NCBI Taxonomy" id="175797"/>
    <lineage>
        <taxon>Eukaryota</taxon>
        <taxon>Metazoa</taxon>
        <taxon>Chordata</taxon>
        <taxon>Craniata</taxon>
        <taxon>Vertebrata</taxon>
        <taxon>Euteleostomi</taxon>
        <taxon>Actinopterygii</taxon>
        <taxon>Neopterygii</taxon>
        <taxon>Teleostei</taxon>
        <taxon>Ostariophysi</taxon>
        <taxon>Siluriformes</taxon>
        <taxon>Siluridae</taxon>
        <taxon>Silurus</taxon>
    </lineage>
</organism>
<reference evidence="2" key="1">
    <citation type="submission" date="2020-08" db="EMBL/GenBank/DDBJ databases">
        <title>Chromosome-level assembly of Southern catfish (Silurus meridionalis) provides insights into visual adaptation to the nocturnal and benthic lifestyles.</title>
        <authorList>
            <person name="Zhang Y."/>
            <person name="Wang D."/>
            <person name="Peng Z."/>
        </authorList>
    </citation>
    <scope>NUCLEOTIDE SEQUENCE</scope>
    <source>
        <strain evidence="2">SWU-2019-XX</strain>
        <tissue evidence="2">Muscle</tissue>
    </source>
</reference>
<evidence type="ECO:0000313" key="3">
    <source>
        <dbReference type="Proteomes" id="UP000606274"/>
    </source>
</evidence>
<dbReference type="Proteomes" id="UP000606274">
    <property type="component" value="Unassembled WGS sequence"/>
</dbReference>